<feature type="non-terminal residue" evidence="3">
    <location>
        <position position="98"/>
    </location>
</feature>
<name>A0A937X939_9BACT</name>
<evidence type="ECO:0000259" key="2">
    <source>
        <dbReference type="Pfam" id="PF12704"/>
    </source>
</evidence>
<reference evidence="3 4" key="1">
    <citation type="submission" date="2019-03" db="EMBL/GenBank/DDBJ databases">
        <title>Lake Tanganyika Metagenome-Assembled Genomes (MAGs).</title>
        <authorList>
            <person name="Tran P."/>
        </authorList>
    </citation>
    <scope>NUCLEOTIDE SEQUENCE [LARGE SCALE GENOMIC DNA]</scope>
    <source>
        <strain evidence="3">K_DeepCast_65m_m2_236</strain>
    </source>
</reference>
<sequence length="98" mass="10536">MGFLEEFRIVLDTLNAHRARAILTLSGIILGVATLVALSSAVSSAGLYMERTMQDASGENVVSVSRRWGNDEGEKRAPPLNKFDSRALAQAKSLEGAM</sequence>
<keyword evidence="1" id="KW-0472">Membrane</keyword>
<keyword evidence="1" id="KW-1133">Transmembrane helix</keyword>
<dbReference type="AlphaFoldDB" id="A0A937X939"/>
<gene>
    <name evidence="3" type="ORF">FJZ00_11905</name>
</gene>
<organism evidence="3 4">
    <name type="scientific">Candidatus Tanganyikabacteria bacterium</name>
    <dbReference type="NCBI Taxonomy" id="2961651"/>
    <lineage>
        <taxon>Bacteria</taxon>
        <taxon>Bacillati</taxon>
        <taxon>Candidatus Sericytochromatia</taxon>
        <taxon>Candidatus Tanganyikabacteria</taxon>
    </lineage>
</organism>
<keyword evidence="1" id="KW-0812">Transmembrane</keyword>
<feature type="transmembrane region" description="Helical" evidence="1">
    <location>
        <begin position="21"/>
        <end position="42"/>
    </location>
</feature>
<evidence type="ECO:0000313" key="4">
    <source>
        <dbReference type="Proteomes" id="UP000703893"/>
    </source>
</evidence>
<evidence type="ECO:0000256" key="1">
    <source>
        <dbReference type="SAM" id="Phobius"/>
    </source>
</evidence>
<feature type="domain" description="MacB-like periplasmic core" evidence="2">
    <location>
        <begin position="22"/>
        <end position="79"/>
    </location>
</feature>
<comment type="caution">
    <text evidence="3">The sequence shown here is derived from an EMBL/GenBank/DDBJ whole genome shotgun (WGS) entry which is preliminary data.</text>
</comment>
<dbReference type="Proteomes" id="UP000703893">
    <property type="component" value="Unassembled WGS sequence"/>
</dbReference>
<accession>A0A937X939</accession>
<evidence type="ECO:0000313" key="3">
    <source>
        <dbReference type="EMBL" id="MBM3275851.1"/>
    </source>
</evidence>
<dbReference type="EMBL" id="VGJX01000748">
    <property type="protein sequence ID" value="MBM3275851.1"/>
    <property type="molecule type" value="Genomic_DNA"/>
</dbReference>
<protein>
    <submittedName>
        <fullName evidence="3">ABC transporter permease</fullName>
    </submittedName>
</protein>
<dbReference type="Pfam" id="PF12704">
    <property type="entry name" value="MacB_PCD"/>
    <property type="match status" value="1"/>
</dbReference>
<proteinExistence type="predicted"/>
<dbReference type="InterPro" id="IPR025857">
    <property type="entry name" value="MacB_PCD"/>
</dbReference>